<evidence type="ECO:0000313" key="1">
    <source>
        <dbReference type="EMBL" id="MFB8891661.1"/>
    </source>
</evidence>
<organism evidence="1 2">
    <name type="scientific">Microbacterium plantarum</name>
    <dbReference type="NCBI Taxonomy" id="1816425"/>
    <lineage>
        <taxon>Bacteria</taxon>
        <taxon>Bacillati</taxon>
        <taxon>Actinomycetota</taxon>
        <taxon>Actinomycetes</taxon>
        <taxon>Micrococcales</taxon>
        <taxon>Microbacteriaceae</taxon>
        <taxon>Microbacterium</taxon>
    </lineage>
</organism>
<proteinExistence type="predicted"/>
<dbReference type="Proteomes" id="UP001589643">
    <property type="component" value="Unassembled WGS sequence"/>
</dbReference>
<accession>A0ABV5ENW3</accession>
<sequence>MGMQRTIVDPQTWLEVIVPDFATDEEALDRSRRREAGGVPAVKMEPDYGCILPLWPDSSGAVEDIARRLPEDVVRDLMLWQERFEAGYVLPTGWRSDGHRSEWLEQGERLFTVVENALWSDFDVIPSFRGAA</sequence>
<reference evidence="1 2" key="1">
    <citation type="submission" date="2024-08" db="EMBL/GenBank/DDBJ databases">
        <title>Heavy metals resistant antinobacteria isolated from wastewater.</title>
        <authorList>
            <person name="Roman Ponce B."/>
            <person name="Blanco Mercado M.A."/>
            <person name="Avila Aldana I.N."/>
            <person name="Morales Arrieta S."/>
        </authorList>
    </citation>
    <scope>NUCLEOTIDE SEQUENCE [LARGE SCALE GENOMIC DNA]</scope>
    <source>
        <strain evidence="2">sma-1</strain>
    </source>
</reference>
<gene>
    <name evidence="1" type="ORF">AB7P39_02265</name>
</gene>
<name>A0ABV5ENW3_9MICO</name>
<dbReference type="RefSeq" id="WP_378716318.1">
    <property type="nucleotide sequence ID" value="NZ_JBHLHV010000001.1"/>
</dbReference>
<dbReference type="EMBL" id="JBHLHV010000001">
    <property type="protein sequence ID" value="MFB8891661.1"/>
    <property type="molecule type" value="Genomic_DNA"/>
</dbReference>
<evidence type="ECO:0000313" key="2">
    <source>
        <dbReference type="Proteomes" id="UP001589643"/>
    </source>
</evidence>
<protein>
    <submittedName>
        <fullName evidence="1">Uncharacterized protein</fullName>
    </submittedName>
</protein>
<comment type="caution">
    <text evidence="1">The sequence shown here is derived from an EMBL/GenBank/DDBJ whole genome shotgun (WGS) entry which is preliminary data.</text>
</comment>
<keyword evidence="2" id="KW-1185">Reference proteome</keyword>